<evidence type="ECO:0000256" key="5">
    <source>
        <dbReference type="SAM" id="Phobius"/>
    </source>
</evidence>
<dbReference type="InterPro" id="IPR026444">
    <property type="entry name" value="Secre_tail"/>
</dbReference>
<evidence type="ECO:0000259" key="6">
    <source>
        <dbReference type="Pfam" id="PF18962"/>
    </source>
</evidence>
<evidence type="ECO:0000256" key="1">
    <source>
        <dbReference type="ARBA" id="ARBA00022670"/>
    </source>
</evidence>
<keyword evidence="5" id="KW-1133">Transmembrane helix</keyword>
<dbReference type="Proteomes" id="UP000305939">
    <property type="component" value="Unassembled WGS sequence"/>
</dbReference>
<dbReference type="GO" id="GO:0006508">
    <property type="term" value="P:proteolysis"/>
    <property type="evidence" value="ECO:0007669"/>
    <property type="project" value="UniProtKB-KW"/>
</dbReference>
<dbReference type="Gene3D" id="3.40.50.200">
    <property type="entry name" value="Peptidase S8/S53 domain"/>
    <property type="match status" value="1"/>
</dbReference>
<sequence>MNQNYFDISFGVIPRAGSLHSSFYLLFAAILFFFSNTALYGQSKGGKNNEIIVRTCVQPLGNGMYSASFSYENPSKKEQVIERQNSKVKLKNQQREFQGPHKFKPGLHKKVFKVTFSEKESVSWTIMTPSGNMKEVIASANSSKCLEDDGGFIFNVVGSNDKNTEKLGNFALAYALGEEGEDPLDFIFQIENGRLLVEVIPVAGQMGNLIQFLQSQFGLSFSAGDFIVDPGIVLSEGYGAVDCFLTREQLLILNDSELVNFAEVILTPFTLTNEPTGVAISEGVAAHKADIVRNSFGVVQNGRAEFVSGKGIGICAFSDTFDREEFTGELSKAQVSVINGDLPGSGNPYGRAQEVVVFKEGDPGGSDEGRAMLEIVHDMAPGAKLGFRTGTRSLRDFAQGIKELPPDITVAFDDITYPTESFEGTYSVVTAAIEEFLAQPSVSALSNESQADSELMLTSGERYYCSSAGNFGGKGFQGIFQPGVTLPDFGIPVNPGVRPHVFGVNDDGSENYFLPFTVDGPGLFMVVIQQNESFASFNNAQGAISDFDLVITDSSGSVEAVARFENGGKDPVEIFVFQAIQSGEAFMSVLVEDGVNFAGTPFRAIAFRAAGLNFSSGNVPTTSGHAAIEPVVTVGAVNQADAGGPKAQPFSSFGGVTSSSFNIIPDLAGYDGVATSVEGFSPFFGTSAAVPHIAGLIALLDPFLTALTATSSGDTVVSALENGDPLGEDPGVVELYQEFATGTGDLLQIGDGPPDALSTFDFLAARAPVAELQKDDLPEQPGAEEFLATLVVTNLNDSTTVSFGGQLLPILQRTENTLSFIIPEFVGNPPLVVENAAKSQSGIEVVTDTLFVLDEGKFAINIAADSLAVSYGQDIDLTATITGLPANETYEGTGLPEIVFTSAALDLLPYPDANKYLVIPGFATVPTEEQLDKYQVNFVSGLLTVERTDLTIGIEDATITRGEVPMLMNTYEIDPAGISDLDLFISTLRTAHESRYFEGNNYILINRLRTIVNTGEIKDFLENTSWMASENVFKNRLRTIVNGFNVIDLEPELFEDYFNNYDPETNRLRTIINRLRTIVNAKDLFEGRVEINFQNRLRTIVNESSIGGEEDEEDYTEVYAILDEEDAETEAVTEFFSANFISGLDVTTPESGPQVTLPGPLLAPNRVNFNVSYTQGALNILPSVLTVTTGDVFLEQGQLIGETAIDYTIDGFVYNETETDVFPEGVQFTLLDENGMAFQTGDTGCFEINIEAPENYLIENTAPGKLYINPTEGKKIRAFFDCVQLNTGADSDRYPFIANFRYENDNDFTLYATGENNFIEADGQFLNSLPVEFLPGEHFVRIPFDGQRLTWTLCTFGSCNPSSVTTDATLESNRCTARQIEDIETSLFSDSGKTLAGKSIELTEEIIESEEIRAFPNPVKDVLYVDPGKGALRSVLLYDITGKLMYQKVVPDTEGSVPLDIPMATLTKGMYFMEIITSDGKKNLKIVKD</sequence>
<keyword evidence="4" id="KW-0720">Serine protease</keyword>
<dbReference type="SUPFAM" id="SSF52743">
    <property type="entry name" value="Subtilisin-like"/>
    <property type="match status" value="1"/>
</dbReference>
<dbReference type="RefSeq" id="WP_136336216.1">
    <property type="nucleotide sequence ID" value="NZ_QXMP01000010.1"/>
</dbReference>
<keyword evidence="2" id="KW-0732">Signal</keyword>
<dbReference type="Pfam" id="PF18962">
    <property type="entry name" value="Por_Secre_tail"/>
    <property type="match status" value="1"/>
</dbReference>
<organism evidence="7 8">
    <name type="scientific">Robertkochia marina</name>
    <dbReference type="NCBI Taxonomy" id="1227945"/>
    <lineage>
        <taxon>Bacteria</taxon>
        <taxon>Pseudomonadati</taxon>
        <taxon>Bacteroidota</taxon>
        <taxon>Flavobacteriia</taxon>
        <taxon>Flavobacteriales</taxon>
        <taxon>Flavobacteriaceae</taxon>
        <taxon>Robertkochia</taxon>
    </lineage>
</organism>
<keyword evidence="3" id="KW-0378">Hydrolase</keyword>
<evidence type="ECO:0000256" key="4">
    <source>
        <dbReference type="ARBA" id="ARBA00022825"/>
    </source>
</evidence>
<keyword evidence="5" id="KW-0812">Transmembrane</keyword>
<dbReference type="EMBL" id="SSMC01000002">
    <property type="protein sequence ID" value="THD68011.1"/>
    <property type="molecule type" value="Genomic_DNA"/>
</dbReference>
<keyword evidence="1" id="KW-0645">Protease</keyword>
<keyword evidence="5" id="KW-0472">Membrane</keyword>
<dbReference type="InterPro" id="IPR036852">
    <property type="entry name" value="Peptidase_S8/S53_dom_sf"/>
</dbReference>
<keyword evidence="8" id="KW-1185">Reference proteome</keyword>
<feature type="domain" description="Secretion system C-terminal sorting" evidence="6">
    <location>
        <begin position="1415"/>
        <end position="1485"/>
    </location>
</feature>
<dbReference type="NCBIfam" id="TIGR04183">
    <property type="entry name" value="Por_Secre_tail"/>
    <property type="match status" value="1"/>
</dbReference>
<dbReference type="InterPro" id="IPR023828">
    <property type="entry name" value="Peptidase_S8_Ser-AS"/>
</dbReference>
<feature type="transmembrane region" description="Helical" evidence="5">
    <location>
        <begin position="21"/>
        <end position="41"/>
    </location>
</feature>
<gene>
    <name evidence="7" type="ORF">E7Z59_10215</name>
</gene>
<evidence type="ECO:0000256" key="2">
    <source>
        <dbReference type="ARBA" id="ARBA00022729"/>
    </source>
</evidence>
<dbReference type="GO" id="GO:0004252">
    <property type="term" value="F:serine-type endopeptidase activity"/>
    <property type="evidence" value="ECO:0007669"/>
    <property type="project" value="InterPro"/>
</dbReference>
<protein>
    <submittedName>
        <fullName evidence="7">T9SS type A sorting domain-containing protein</fullName>
    </submittedName>
</protein>
<evidence type="ECO:0000256" key="3">
    <source>
        <dbReference type="ARBA" id="ARBA00022801"/>
    </source>
</evidence>
<evidence type="ECO:0000313" key="8">
    <source>
        <dbReference type="Proteomes" id="UP000305939"/>
    </source>
</evidence>
<accession>A0A4S3M0Z0</accession>
<proteinExistence type="predicted"/>
<comment type="caution">
    <text evidence="7">The sequence shown here is derived from an EMBL/GenBank/DDBJ whole genome shotgun (WGS) entry which is preliminary data.</text>
</comment>
<evidence type="ECO:0000313" key="7">
    <source>
        <dbReference type="EMBL" id="THD68011.1"/>
    </source>
</evidence>
<name>A0A4S3M0Z0_9FLAO</name>
<dbReference type="OrthoDB" id="355609at2"/>
<dbReference type="PROSITE" id="PS00138">
    <property type="entry name" value="SUBTILASE_SER"/>
    <property type="match status" value="1"/>
</dbReference>
<reference evidence="7 8" key="1">
    <citation type="submission" date="2019-04" db="EMBL/GenBank/DDBJ databases">
        <title>Draft genome sequence of Robertkochia marina CC-AMO-30D.</title>
        <authorList>
            <person name="Hameed A."/>
            <person name="Lin S.-Y."/>
            <person name="Shahina M."/>
            <person name="Lai W.-A."/>
            <person name="Young C.-C."/>
        </authorList>
    </citation>
    <scope>NUCLEOTIDE SEQUENCE [LARGE SCALE GENOMIC DNA]</scope>
    <source>
        <strain evidence="7 8">CC-AMO-30D</strain>
    </source>
</reference>